<gene>
    <name evidence="1" type="ORF">S01H4_08655</name>
</gene>
<accession>X0ZMZ5</accession>
<reference evidence="1" key="1">
    <citation type="journal article" date="2014" name="Front. Microbiol.">
        <title>High frequency of phylogenetically diverse reductive dehalogenase-homologous genes in deep subseafloor sedimentary metagenomes.</title>
        <authorList>
            <person name="Kawai M."/>
            <person name="Futagami T."/>
            <person name="Toyoda A."/>
            <person name="Takaki Y."/>
            <person name="Nishi S."/>
            <person name="Hori S."/>
            <person name="Arai W."/>
            <person name="Tsubouchi T."/>
            <person name="Morono Y."/>
            <person name="Uchiyama I."/>
            <person name="Ito T."/>
            <person name="Fujiyama A."/>
            <person name="Inagaki F."/>
            <person name="Takami H."/>
        </authorList>
    </citation>
    <scope>NUCLEOTIDE SEQUENCE</scope>
    <source>
        <strain evidence="1">Expedition CK06-06</strain>
    </source>
</reference>
<organism evidence="1">
    <name type="scientific">marine sediment metagenome</name>
    <dbReference type="NCBI Taxonomy" id="412755"/>
    <lineage>
        <taxon>unclassified sequences</taxon>
        <taxon>metagenomes</taxon>
        <taxon>ecological metagenomes</taxon>
    </lineage>
</organism>
<dbReference type="EMBL" id="BART01003003">
    <property type="protein sequence ID" value="GAG71120.1"/>
    <property type="molecule type" value="Genomic_DNA"/>
</dbReference>
<sequence>QNRKIIPIQNLRSTKLQLRDPLYVVSEYEDGVFVISSDDINLYGYGDTELNAIRDLCKDIEYLYFDLKQSKEKLGEIMKENWEFLKNIIIEL</sequence>
<comment type="caution">
    <text evidence="1">The sequence shown here is derived from an EMBL/GenBank/DDBJ whole genome shotgun (WGS) entry which is preliminary data.</text>
</comment>
<name>X0ZMZ5_9ZZZZ</name>
<dbReference type="AlphaFoldDB" id="X0ZMZ5"/>
<proteinExistence type="predicted"/>
<evidence type="ECO:0000313" key="1">
    <source>
        <dbReference type="EMBL" id="GAG71120.1"/>
    </source>
</evidence>
<protein>
    <submittedName>
        <fullName evidence="1">Uncharacterized protein</fullName>
    </submittedName>
</protein>
<feature type="non-terminal residue" evidence="1">
    <location>
        <position position="1"/>
    </location>
</feature>